<feature type="transmembrane region" description="Helical" evidence="9">
    <location>
        <begin position="154"/>
        <end position="171"/>
    </location>
</feature>
<keyword evidence="8 9" id="KW-0472">Membrane</keyword>
<keyword evidence="5 9" id="KW-1278">Translocase</keyword>
<dbReference type="PANTHER" id="PTHR31998">
    <property type="entry name" value="K(+)-INSENSITIVE PYROPHOSPHATE-ENERGIZED PROTON PUMP"/>
    <property type="match status" value="1"/>
</dbReference>
<comment type="caution">
    <text evidence="10">The sequence shown here is derived from an EMBL/GenBank/DDBJ whole genome shotgun (WGS) entry which is preliminary data.</text>
</comment>
<comment type="function">
    <text evidence="9">Proton pump that utilizes the energy of pyrophosphate hydrolysis as the driving force for proton movement across the membrane. Generates a proton motive force.</text>
</comment>
<gene>
    <name evidence="9 10" type="primary">hppA</name>
    <name evidence="10" type="ORF">A3I23_04085</name>
</gene>
<organism evidence="10 11">
    <name type="scientific">Candidatus Nomurabacteria bacterium RIFCSPLOWO2_02_FULL_40_67</name>
    <dbReference type="NCBI Taxonomy" id="1801787"/>
    <lineage>
        <taxon>Bacteria</taxon>
        <taxon>Candidatus Nomuraibacteriota</taxon>
    </lineage>
</organism>
<feature type="transmembrane region" description="Helical" evidence="9">
    <location>
        <begin position="572"/>
        <end position="590"/>
    </location>
</feature>
<dbReference type="GO" id="GO:0012505">
    <property type="term" value="C:endomembrane system"/>
    <property type="evidence" value="ECO:0007669"/>
    <property type="project" value="UniProtKB-SubCell"/>
</dbReference>
<reference evidence="10 11" key="1">
    <citation type="journal article" date="2016" name="Nat. Commun.">
        <title>Thousands of microbial genomes shed light on interconnected biogeochemical processes in an aquifer system.</title>
        <authorList>
            <person name="Anantharaman K."/>
            <person name="Brown C.T."/>
            <person name="Hug L.A."/>
            <person name="Sharon I."/>
            <person name="Castelle C.J."/>
            <person name="Probst A.J."/>
            <person name="Thomas B.C."/>
            <person name="Singh A."/>
            <person name="Wilkins M.J."/>
            <person name="Karaoz U."/>
            <person name="Brodie E.L."/>
            <person name="Williams K.H."/>
            <person name="Hubbard S.S."/>
            <person name="Banfield J.F."/>
        </authorList>
    </citation>
    <scope>NUCLEOTIDE SEQUENCE [LARGE SCALE GENOMIC DNA]</scope>
</reference>
<feature type="transmembrane region" description="Helical" evidence="9">
    <location>
        <begin position="291"/>
        <end position="314"/>
    </location>
</feature>
<dbReference type="GO" id="GO:0000287">
    <property type="term" value="F:magnesium ion binding"/>
    <property type="evidence" value="ECO:0007669"/>
    <property type="project" value="UniProtKB-UniRule"/>
</dbReference>
<keyword evidence="4 9" id="KW-0460">Magnesium</keyword>
<evidence type="ECO:0000256" key="1">
    <source>
        <dbReference type="ARBA" id="ARBA00004127"/>
    </source>
</evidence>
<dbReference type="HAMAP" id="MF_01129">
    <property type="entry name" value="PPase_energized_pump"/>
    <property type="match status" value="1"/>
</dbReference>
<comment type="catalytic activity">
    <reaction evidence="9">
        <text>diphosphate + H2O + H(+)(in) = 2 phosphate + 2 H(+)(out)</text>
        <dbReference type="Rhea" id="RHEA:13973"/>
        <dbReference type="ChEBI" id="CHEBI:15377"/>
        <dbReference type="ChEBI" id="CHEBI:15378"/>
        <dbReference type="ChEBI" id="CHEBI:33019"/>
        <dbReference type="ChEBI" id="CHEBI:43474"/>
        <dbReference type="EC" id="7.1.3.1"/>
    </reaction>
</comment>
<feature type="transmembrane region" description="Helical" evidence="9">
    <location>
        <begin position="55"/>
        <end position="73"/>
    </location>
</feature>
<keyword evidence="9" id="KW-0375">Hydrogen ion transport</keyword>
<keyword evidence="7 9" id="KW-0406">Ion transport</keyword>
<feature type="transmembrane region" description="Helical" evidence="9">
    <location>
        <begin position="249"/>
        <end position="270"/>
    </location>
</feature>
<dbReference type="NCBIfam" id="NF001960">
    <property type="entry name" value="PRK00733.3-5"/>
    <property type="match status" value="1"/>
</dbReference>
<sequence>MNQFLLFAIASSVVAILYGLFLAKSILNKSPGNARMQEIAKAIQEGASAYLNKQYKIISMIAAVLFLIIGFIPKLGWTMALGFLVGAVFSALAGYIGMNVSVRANVRTTEAARSGIRSALSLAFKGGTVTGLLVVGLALLGVTLFYAITLDVTALIGLGFGASLISVFARLGGGIFTKAADVGADLVGKLEAGIPEDDPRNPGVIADNVGDNVGDCAGMAADLFETYAVTSVATMLLGSLLFVEFENAIIYPLVIGGMAIFASIIGTWFVQISKGDQPSNLERKQASNGANIMGALYKGLIASGLIAAALFYPITDLLMSGNGKYTVMDLFICSLVGLLVTGALVIITEYFTSTRYSPVQSIAKASISGHGTNVIQGLAISMKSTAWPLITIVLGILISYYYGGLYGIAVAAMSMLSMTGIIVAIDAYGPITDNAGGIAEMAELPKEVRDVTDPLDAVGNTTKAVTKGYAIGSAGLASLVLFASYTEEIVKAGKSLTFDLSNPYVIVGLFIGGLLPYYFGALCMEAVGKTAGKVVEEIRRQFREIKGIMAGTAKPDYAKAVSIITGAAIKQMILPALIPVLAPILVILVFGRENGWVVLGGLLVGSIITGLFVAISMTSGGGAWDNAKKHIEQGNHGGKGSEAHKAAVTGDTVGDPYKDTAGPAINPMIKILNIVALLLVAFLI</sequence>
<keyword evidence="6 9" id="KW-1133">Transmembrane helix</keyword>
<accession>A0A1F6Y2H5</accession>
<comment type="subcellular location">
    <subcellularLocation>
        <location evidence="9">Cell membrane</location>
        <topology evidence="9">Multi-pass membrane protein</topology>
    </subcellularLocation>
    <subcellularLocation>
        <location evidence="1">Endomembrane system</location>
        <topology evidence="1">Multi-pass membrane protein</topology>
    </subcellularLocation>
</comment>
<protein>
    <recommendedName>
        <fullName evidence="9">K(+)-insensitive pyrophosphate-energized proton pump</fullName>
        <ecNumber evidence="9">7.1.3.1</ecNumber>
    </recommendedName>
    <alternativeName>
        <fullName evidence="9">Membrane-bound proton-translocating pyrophosphatase</fullName>
    </alternativeName>
    <alternativeName>
        <fullName evidence="9">Pyrophosphate-energized inorganic pyrophosphatase</fullName>
        <shortName evidence="9">H(+)-PPase</shortName>
    </alternativeName>
</protein>
<feature type="transmembrane region" description="Helical" evidence="9">
    <location>
        <begin position="326"/>
        <end position="347"/>
    </location>
</feature>
<dbReference type="Proteomes" id="UP000177693">
    <property type="component" value="Unassembled WGS sequence"/>
</dbReference>
<evidence type="ECO:0000313" key="10">
    <source>
        <dbReference type="EMBL" id="OGJ00564.1"/>
    </source>
</evidence>
<evidence type="ECO:0000256" key="7">
    <source>
        <dbReference type="ARBA" id="ARBA00023065"/>
    </source>
</evidence>
<feature type="transmembrane region" description="Helical" evidence="9">
    <location>
        <begin position="468"/>
        <end position="485"/>
    </location>
</feature>
<evidence type="ECO:0000256" key="9">
    <source>
        <dbReference type="HAMAP-Rule" id="MF_01129"/>
    </source>
</evidence>
<evidence type="ECO:0000256" key="3">
    <source>
        <dbReference type="ARBA" id="ARBA00022692"/>
    </source>
</evidence>
<comment type="caution">
    <text evidence="9">Lacks conserved residue(s) required for the propagation of feature annotation.</text>
</comment>
<dbReference type="EC" id="7.1.3.1" evidence="9"/>
<evidence type="ECO:0000256" key="8">
    <source>
        <dbReference type="ARBA" id="ARBA00023136"/>
    </source>
</evidence>
<proteinExistence type="inferred from homology"/>
<feature type="transmembrane region" description="Helical" evidence="9">
    <location>
        <begin position="122"/>
        <end position="148"/>
    </location>
</feature>
<evidence type="ECO:0000256" key="2">
    <source>
        <dbReference type="ARBA" id="ARBA00022448"/>
    </source>
</evidence>
<feature type="transmembrane region" description="Helical" evidence="9">
    <location>
        <begin position="226"/>
        <end position="243"/>
    </location>
</feature>
<feature type="transmembrane region" description="Helical" evidence="9">
    <location>
        <begin position="6"/>
        <end position="27"/>
    </location>
</feature>
<dbReference type="NCBIfam" id="NF001951">
    <property type="entry name" value="PRK00733.1-2"/>
    <property type="match status" value="1"/>
</dbReference>
<feature type="site" description="Determinant of potassium independence" evidence="9">
    <location>
        <position position="463"/>
    </location>
</feature>
<evidence type="ECO:0000256" key="5">
    <source>
        <dbReference type="ARBA" id="ARBA00022967"/>
    </source>
</evidence>
<dbReference type="PIRSF" id="PIRSF001265">
    <property type="entry name" value="H+-PPase"/>
    <property type="match status" value="1"/>
</dbReference>
<keyword evidence="3 9" id="KW-0812">Transmembrane</keyword>
<dbReference type="NCBIfam" id="TIGR01104">
    <property type="entry name" value="V_PPase"/>
    <property type="match status" value="1"/>
</dbReference>
<keyword evidence="9" id="KW-1003">Cell membrane</keyword>
<dbReference type="GO" id="GO:0009678">
    <property type="term" value="F:diphosphate hydrolysis-driven proton transmembrane transporter activity"/>
    <property type="evidence" value="ECO:0007669"/>
    <property type="project" value="UniProtKB-UniRule"/>
</dbReference>
<feature type="transmembrane region" description="Helical" evidence="9">
    <location>
        <begin position="596"/>
        <end position="615"/>
    </location>
</feature>
<name>A0A1F6Y2H5_9BACT</name>
<dbReference type="GO" id="GO:0004427">
    <property type="term" value="F:inorganic diphosphate phosphatase activity"/>
    <property type="evidence" value="ECO:0007669"/>
    <property type="project" value="UniProtKB-UniRule"/>
</dbReference>
<dbReference type="GO" id="GO:0005886">
    <property type="term" value="C:plasma membrane"/>
    <property type="evidence" value="ECO:0007669"/>
    <property type="project" value="UniProtKB-SubCell"/>
</dbReference>
<evidence type="ECO:0000256" key="6">
    <source>
        <dbReference type="ARBA" id="ARBA00022989"/>
    </source>
</evidence>
<dbReference type="AlphaFoldDB" id="A0A1F6Y2H5"/>
<evidence type="ECO:0000256" key="4">
    <source>
        <dbReference type="ARBA" id="ARBA00022842"/>
    </source>
</evidence>
<comment type="similarity">
    <text evidence="9">Belongs to the H(+)-translocating pyrophosphatase (TC 3.A.10) family. K(+)-insensitive subfamily.</text>
</comment>
<feature type="transmembrane region" description="Helical" evidence="9">
    <location>
        <begin position="385"/>
        <end position="402"/>
    </location>
</feature>
<dbReference type="InterPro" id="IPR004131">
    <property type="entry name" value="PPase-energised_H-pump"/>
</dbReference>
<evidence type="ECO:0000313" key="11">
    <source>
        <dbReference type="Proteomes" id="UP000177693"/>
    </source>
</evidence>
<dbReference type="EMBL" id="MFVL01000035">
    <property type="protein sequence ID" value="OGJ00564.1"/>
    <property type="molecule type" value="Genomic_DNA"/>
</dbReference>
<comment type="cofactor">
    <cofactor evidence="9">
        <name>Mg(2+)</name>
        <dbReference type="ChEBI" id="CHEBI:18420"/>
    </cofactor>
</comment>
<dbReference type="Pfam" id="PF03030">
    <property type="entry name" value="H_PPase"/>
    <property type="match status" value="1"/>
</dbReference>
<feature type="transmembrane region" description="Helical" evidence="9">
    <location>
        <begin position="79"/>
        <end position="102"/>
    </location>
</feature>
<comment type="subunit">
    <text evidence="9">Homodimer.</text>
</comment>
<keyword evidence="2 9" id="KW-0813">Transport</keyword>
<feature type="transmembrane region" description="Helical" evidence="9">
    <location>
        <begin position="505"/>
        <end position="524"/>
    </location>
</feature>